<sequence>MHRRRSVVSATALGLRLRPTHILLHSHTNPRDNITVHRSNKILCDAERGAAASLLPWIGRLPPLSMLSRNGFSLQLRKDVASSTIKRTAFLTKEQAFVQQ</sequence>
<dbReference type="AlphaFoldDB" id="A0A401SRA9"/>
<keyword evidence="2" id="KW-1185">Reference proteome</keyword>
<accession>A0A401SRA9</accession>
<reference evidence="1 2" key="1">
    <citation type="journal article" date="2018" name="Nat. Ecol. Evol.">
        <title>Shark genomes provide insights into elasmobranch evolution and the origin of vertebrates.</title>
        <authorList>
            <person name="Hara Y"/>
            <person name="Yamaguchi K"/>
            <person name="Onimaru K"/>
            <person name="Kadota M"/>
            <person name="Koyanagi M"/>
            <person name="Keeley SD"/>
            <person name="Tatsumi K"/>
            <person name="Tanaka K"/>
            <person name="Motone F"/>
            <person name="Kageyama Y"/>
            <person name="Nozu R"/>
            <person name="Adachi N"/>
            <person name="Nishimura O"/>
            <person name="Nakagawa R"/>
            <person name="Tanegashima C"/>
            <person name="Kiyatake I"/>
            <person name="Matsumoto R"/>
            <person name="Murakumo K"/>
            <person name="Nishida K"/>
            <person name="Terakita A"/>
            <person name="Kuratani S"/>
            <person name="Sato K"/>
            <person name="Hyodo S Kuraku.S."/>
        </authorList>
    </citation>
    <scope>NUCLEOTIDE SEQUENCE [LARGE SCALE GENOMIC DNA]</scope>
</reference>
<proteinExistence type="predicted"/>
<organism evidence="1 2">
    <name type="scientific">Chiloscyllium punctatum</name>
    <name type="common">Brownbanded bambooshark</name>
    <name type="synonym">Hemiscyllium punctatum</name>
    <dbReference type="NCBI Taxonomy" id="137246"/>
    <lineage>
        <taxon>Eukaryota</taxon>
        <taxon>Metazoa</taxon>
        <taxon>Chordata</taxon>
        <taxon>Craniata</taxon>
        <taxon>Vertebrata</taxon>
        <taxon>Chondrichthyes</taxon>
        <taxon>Elasmobranchii</taxon>
        <taxon>Galeomorphii</taxon>
        <taxon>Galeoidea</taxon>
        <taxon>Orectolobiformes</taxon>
        <taxon>Hemiscylliidae</taxon>
        <taxon>Chiloscyllium</taxon>
    </lineage>
</organism>
<dbReference type="EMBL" id="BEZZ01000472">
    <property type="protein sequence ID" value="GCC32931.1"/>
    <property type="molecule type" value="Genomic_DNA"/>
</dbReference>
<gene>
    <name evidence="1" type="ORF">chiPu_0011395</name>
</gene>
<evidence type="ECO:0000313" key="2">
    <source>
        <dbReference type="Proteomes" id="UP000287033"/>
    </source>
</evidence>
<evidence type="ECO:0000313" key="1">
    <source>
        <dbReference type="EMBL" id="GCC32931.1"/>
    </source>
</evidence>
<protein>
    <submittedName>
        <fullName evidence="1">Uncharacterized protein</fullName>
    </submittedName>
</protein>
<comment type="caution">
    <text evidence="1">The sequence shown here is derived from an EMBL/GenBank/DDBJ whole genome shotgun (WGS) entry which is preliminary data.</text>
</comment>
<name>A0A401SRA9_CHIPU</name>
<dbReference type="Proteomes" id="UP000287033">
    <property type="component" value="Unassembled WGS sequence"/>
</dbReference>